<evidence type="ECO:0000313" key="1">
    <source>
        <dbReference type="EMBL" id="KAG5616542.1"/>
    </source>
</evidence>
<sequence>MSAFTAAGTDLLHIVLFRSQSNLKHIGSWWRMLNLQGQNCTSVL</sequence>
<reference evidence="1 2" key="1">
    <citation type="submission" date="2020-09" db="EMBL/GenBank/DDBJ databases">
        <title>De no assembly of potato wild relative species, Solanum commersonii.</title>
        <authorList>
            <person name="Cho K."/>
        </authorList>
    </citation>
    <scope>NUCLEOTIDE SEQUENCE [LARGE SCALE GENOMIC DNA]</scope>
    <source>
        <strain evidence="1">LZ3.2</strain>
        <tissue evidence="1">Leaf</tissue>
    </source>
</reference>
<proteinExistence type="predicted"/>
<protein>
    <submittedName>
        <fullName evidence="1">Uncharacterized protein</fullName>
    </submittedName>
</protein>
<organism evidence="1 2">
    <name type="scientific">Solanum commersonii</name>
    <name type="common">Commerson's wild potato</name>
    <name type="synonym">Commerson's nightshade</name>
    <dbReference type="NCBI Taxonomy" id="4109"/>
    <lineage>
        <taxon>Eukaryota</taxon>
        <taxon>Viridiplantae</taxon>
        <taxon>Streptophyta</taxon>
        <taxon>Embryophyta</taxon>
        <taxon>Tracheophyta</taxon>
        <taxon>Spermatophyta</taxon>
        <taxon>Magnoliopsida</taxon>
        <taxon>eudicotyledons</taxon>
        <taxon>Gunneridae</taxon>
        <taxon>Pentapetalae</taxon>
        <taxon>asterids</taxon>
        <taxon>lamiids</taxon>
        <taxon>Solanales</taxon>
        <taxon>Solanaceae</taxon>
        <taxon>Solanoideae</taxon>
        <taxon>Solaneae</taxon>
        <taxon>Solanum</taxon>
    </lineage>
</organism>
<evidence type="ECO:0000313" key="2">
    <source>
        <dbReference type="Proteomes" id="UP000824120"/>
    </source>
</evidence>
<name>A0A9J5ZW75_SOLCO</name>
<dbReference type="Proteomes" id="UP000824120">
    <property type="component" value="Chromosome 3"/>
</dbReference>
<gene>
    <name evidence="1" type="ORF">H5410_016366</name>
</gene>
<comment type="caution">
    <text evidence="1">The sequence shown here is derived from an EMBL/GenBank/DDBJ whole genome shotgun (WGS) entry which is preliminary data.</text>
</comment>
<accession>A0A9J5ZW75</accession>
<dbReference type="AlphaFoldDB" id="A0A9J5ZW75"/>
<keyword evidence="2" id="KW-1185">Reference proteome</keyword>
<dbReference type="EMBL" id="JACXVP010000003">
    <property type="protein sequence ID" value="KAG5616542.1"/>
    <property type="molecule type" value="Genomic_DNA"/>
</dbReference>